<dbReference type="OrthoDB" id="6193561at2"/>
<sequence>MNAALTKCVLCNVNLEQTNLKNTSMPWKDFPNVIVLKDLYVWGCPECGEKIISGNEITALDDILKFAIKEETSHLISEIKNKSGLSQKELSMHIGISEVYLSKLISKKTIPSFEKFNYLRLLNQTVKYLTNNVAAGILTKHTEERKIHIVDLTKYEYLNEDERIRYSTPSQFCRILEHKQV</sequence>
<dbReference type="RefSeq" id="WP_075065472.1">
    <property type="nucleotide sequence ID" value="NZ_LKAJ02000001.1"/>
</dbReference>
<dbReference type="AlphaFoldDB" id="A0A0Q9YNP0"/>
<dbReference type="SUPFAM" id="SSF47413">
    <property type="entry name" value="lambda repressor-like DNA-binding domains"/>
    <property type="match status" value="1"/>
</dbReference>
<feature type="domain" description="HTH cro/C1-type" evidence="1">
    <location>
        <begin position="76"/>
        <end position="129"/>
    </location>
</feature>
<dbReference type="EMBL" id="LKAJ01000002">
    <property type="protein sequence ID" value="KRG22422.1"/>
    <property type="molecule type" value="Genomic_DNA"/>
</dbReference>
<protein>
    <submittedName>
        <fullName evidence="3">Helix-turn-helix domain-containing protein</fullName>
    </submittedName>
    <submittedName>
        <fullName evidence="2">Helix-turn-helix protein</fullName>
    </submittedName>
</protein>
<name>A0A0Q9YNP0_9GAMM</name>
<dbReference type="PROSITE" id="PS50943">
    <property type="entry name" value="HTH_CROC1"/>
    <property type="match status" value="1"/>
</dbReference>
<reference evidence="3" key="3">
    <citation type="submission" date="2021-06" db="EMBL/GenBank/DDBJ databases">
        <title>Genomic Description and Analysis of Intracellular Bacteria, Candidatus Berkiella cookevillensis and Candidatus Berkiella aquae.</title>
        <authorList>
            <person name="Kidane D.T."/>
            <person name="Mehari Y.T."/>
            <person name="Rice F.C."/>
            <person name="Arivett B.A."/>
            <person name="Farone A.L."/>
            <person name="Berk S.G."/>
            <person name="Farone M.B."/>
        </authorList>
    </citation>
    <scope>NUCLEOTIDE SEQUENCE</scope>
    <source>
        <strain evidence="3">HT99</strain>
    </source>
</reference>
<dbReference type="EMBL" id="LKAJ02000001">
    <property type="protein sequence ID" value="MCS5712377.1"/>
    <property type="molecule type" value="Genomic_DNA"/>
</dbReference>
<dbReference type="Gene3D" id="1.10.260.40">
    <property type="entry name" value="lambda repressor-like DNA-binding domains"/>
    <property type="match status" value="1"/>
</dbReference>
<evidence type="ECO:0000259" key="1">
    <source>
        <dbReference type="PROSITE" id="PS50943"/>
    </source>
</evidence>
<dbReference type="Proteomes" id="UP000051497">
    <property type="component" value="Unassembled WGS sequence"/>
</dbReference>
<dbReference type="SMART" id="SM00530">
    <property type="entry name" value="HTH_XRE"/>
    <property type="match status" value="1"/>
</dbReference>
<evidence type="ECO:0000313" key="3">
    <source>
        <dbReference type="EMBL" id="MCS5712377.1"/>
    </source>
</evidence>
<organism evidence="2">
    <name type="scientific">Candidatus Berkiella aquae</name>
    <dbReference type="NCBI Taxonomy" id="295108"/>
    <lineage>
        <taxon>Bacteria</taxon>
        <taxon>Pseudomonadati</taxon>
        <taxon>Pseudomonadota</taxon>
        <taxon>Gammaproteobacteria</taxon>
        <taxon>Candidatus Berkiellales</taxon>
        <taxon>Candidatus Berkiellaceae</taxon>
        <taxon>Candidatus Berkiella</taxon>
    </lineage>
</organism>
<reference evidence="2" key="1">
    <citation type="submission" date="2015-09" db="EMBL/GenBank/DDBJ databases">
        <title>Draft Genome Sequences of Two Novel Amoeba-resistant Intranuclear Bacteria, Candidatus Berkiella cookevillensis and Candidatus Berkiella aquae.</title>
        <authorList>
            <person name="Mehari Y.T."/>
            <person name="Arivett B.A."/>
            <person name="Farone A.L."/>
            <person name="Gunderson J.H."/>
            <person name="Farone M.B."/>
        </authorList>
    </citation>
    <scope>NUCLEOTIDE SEQUENCE [LARGE SCALE GENOMIC DNA]</scope>
    <source>
        <strain evidence="2">HT99</strain>
    </source>
</reference>
<comment type="caution">
    <text evidence="2">The sequence shown here is derived from an EMBL/GenBank/DDBJ whole genome shotgun (WGS) entry which is preliminary data.</text>
</comment>
<reference evidence="3" key="2">
    <citation type="journal article" date="2016" name="Genome Announc.">
        <title>Draft Genome Sequences of Two Novel Amoeba-Resistant Intranuclear Bacteria, 'Candidatus Berkiella cookevillensis' and 'Candidatus Berkiella aquae'.</title>
        <authorList>
            <person name="Mehari Y.T."/>
            <person name="Arivett B.A."/>
            <person name="Farone A.L."/>
            <person name="Gunderson J.H."/>
            <person name="Farone M.B."/>
        </authorList>
    </citation>
    <scope>NUCLEOTIDE SEQUENCE</scope>
    <source>
        <strain evidence="3">HT99</strain>
    </source>
</reference>
<dbReference type="InterPro" id="IPR001387">
    <property type="entry name" value="Cro/C1-type_HTH"/>
</dbReference>
<dbReference type="STRING" id="295108.HT99x_00844"/>
<dbReference type="Pfam" id="PF01381">
    <property type="entry name" value="HTH_3"/>
    <property type="match status" value="1"/>
</dbReference>
<dbReference type="GO" id="GO:0003677">
    <property type="term" value="F:DNA binding"/>
    <property type="evidence" value="ECO:0007669"/>
    <property type="project" value="InterPro"/>
</dbReference>
<accession>A0A0Q9YNP0</accession>
<proteinExistence type="predicted"/>
<evidence type="ECO:0000313" key="4">
    <source>
        <dbReference type="Proteomes" id="UP000051497"/>
    </source>
</evidence>
<dbReference type="InterPro" id="IPR010982">
    <property type="entry name" value="Lambda_DNA-bd_dom_sf"/>
</dbReference>
<evidence type="ECO:0000313" key="2">
    <source>
        <dbReference type="EMBL" id="KRG22422.1"/>
    </source>
</evidence>
<dbReference type="CDD" id="cd00093">
    <property type="entry name" value="HTH_XRE"/>
    <property type="match status" value="1"/>
</dbReference>
<gene>
    <name evidence="2" type="ORF">HT99x_00844</name>
    <name evidence="3" type="ORF">HT99x_013125</name>
</gene>
<keyword evidence="4" id="KW-1185">Reference proteome</keyword>